<reference evidence="17" key="1">
    <citation type="submission" date="2024-06" db="EMBL/GenBank/DDBJ databases">
        <authorList>
            <person name="Ryan C."/>
        </authorList>
    </citation>
    <scope>NUCLEOTIDE SEQUENCE [LARGE SCALE GENOMIC DNA]</scope>
</reference>
<dbReference type="Pfam" id="PF00098">
    <property type="entry name" value="zf-CCHC"/>
    <property type="match status" value="2"/>
</dbReference>
<keyword evidence="3 13" id="KW-0235">DNA replication</keyword>
<dbReference type="AlphaFoldDB" id="A0ABC8VDV7"/>
<evidence type="ECO:0000256" key="6">
    <source>
        <dbReference type="ARBA" id="ARBA00022771"/>
    </source>
</evidence>
<keyword evidence="17" id="KW-1185">Reference proteome</keyword>
<reference evidence="16 17" key="2">
    <citation type="submission" date="2024-10" db="EMBL/GenBank/DDBJ databases">
        <authorList>
            <person name="Ryan C."/>
        </authorList>
    </citation>
    <scope>NUCLEOTIDE SEQUENCE [LARGE SCALE GENOMIC DNA]</scope>
</reference>
<dbReference type="SUPFAM" id="SSF50249">
    <property type="entry name" value="Nucleic acid-binding proteins"/>
    <property type="match status" value="4"/>
</dbReference>
<dbReference type="GO" id="GO:0006260">
    <property type="term" value="P:DNA replication"/>
    <property type="evidence" value="ECO:0007669"/>
    <property type="project" value="UniProtKB-KW"/>
</dbReference>
<dbReference type="GO" id="GO:0006310">
    <property type="term" value="P:DNA recombination"/>
    <property type="evidence" value="ECO:0007669"/>
    <property type="project" value="UniProtKB-KW"/>
</dbReference>
<accession>A0ABC8VDV7</accession>
<dbReference type="CDD" id="cd04475">
    <property type="entry name" value="RPA1_DBD_B"/>
    <property type="match status" value="1"/>
</dbReference>
<keyword evidence="9" id="KW-0233">DNA recombination</keyword>
<dbReference type="InterPro" id="IPR036875">
    <property type="entry name" value="Znf_CCHC_sf"/>
</dbReference>
<dbReference type="Pfam" id="PF08646">
    <property type="entry name" value="Rep_fac-A_C"/>
    <property type="match status" value="1"/>
</dbReference>
<dbReference type="InterPro" id="IPR031657">
    <property type="entry name" value="REPA_OB_2"/>
</dbReference>
<comment type="similarity">
    <text evidence="2 13">Belongs to the replication factor A protein 1 family.</text>
</comment>
<dbReference type="FunFam" id="2.40.50.140:FF:000117">
    <property type="entry name" value="Replication protein A subunit"/>
    <property type="match status" value="1"/>
</dbReference>
<evidence type="ECO:0000256" key="14">
    <source>
        <dbReference type="SAM" id="MobiDB-lite"/>
    </source>
</evidence>
<dbReference type="PROSITE" id="PS50158">
    <property type="entry name" value="ZF_CCHC"/>
    <property type="match status" value="2"/>
</dbReference>
<evidence type="ECO:0000256" key="5">
    <source>
        <dbReference type="ARBA" id="ARBA00022763"/>
    </source>
</evidence>
<evidence type="ECO:0000256" key="13">
    <source>
        <dbReference type="RuleBase" id="RU364130"/>
    </source>
</evidence>
<gene>
    <name evidence="16" type="ORF">URODEC1_LOCUS1922</name>
</gene>
<evidence type="ECO:0000256" key="2">
    <source>
        <dbReference type="ARBA" id="ARBA00005690"/>
    </source>
</evidence>
<evidence type="ECO:0000256" key="3">
    <source>
        <dbReference type="ARBA" id="ARBA00022705"/>
    </source>
</evidence>
<keyword evidence="4 13" id="KW-0479">Metal-binding</keyword>
<dbReference type="InterPro" id="IPR047192">
    <property type="entry name" value="Euk_RPA1_DBD_C"/>
</dbReference>
<dbReference type="InterPro" id="IPR013955">
    <property type="entry name" value="Rep_factor-A_C"/>
</dbReference>
<comment type="function">
    <text evidence="13">Component of the replication protein A complex (RPA) required for DNA recombination, repair and replication. The activity of RPA is mediated by single-stranded DNA binding and protein interactions. Probably involved in repair of double-strand DNA breaks (DSBs) induced by genotoxic stresses.</text>
</comment>
<dbReference type="GO" id="GO:0007140">
    <property type="term" value="P:male meiotic nuclear division"/>
    <property type="evidence" value="ECO:0007669"/>
    <property type="project" value="UniProtKB-ARBA"/>
</dbReference>
<dbReference type="FunFam" id="2.40.50.140:FF:000090">
    <property type="entry name" value="Replication protein A subunit"/>
    <property type="match status" value="1"/>
</dbReference>
<evidence type="ECO:0000256" key="1">
    <source>
        <dbReference type="ARBA" id="ARBA00004123"/>
    </source>
</evidence>
<sequence>MEGGAAHLTPGGVRAIAGGALPAEIQPVLQMLQVRQVSTKSDGASPNPSERYLVMLSDGVDSHQGILSTTINPLVRDGALRVGTIVHLNEFTCNTIHDKRIIIVLELEILQTECAIIGSPKNYVVQNVEKVQDLNLSAIAAQRNSGIYSTGPGIPGSSVAPRAEQTSNNLSYGVPYNGAQGFGPTVEPDLNNGRTVVPDHNNMFTGGSYGTVSAQNTVNSSMMEPRSHQPSLRSCHNQQFAVNDTGEALTTPGNTYRHPEQPSCQQPPPGYINRAPVARNESTSRVVPINSLNPYQHPRWTIKARVTAKTAVKHWNKPNSTGKVFSFDLLDGEGGEIRAVCFKEAVDKFYDLIEVDKVYFISRGSVRHAKKQYNSLNNDNEITLDASTSSVEICSSGDYNIPRVQYNFQQISEIENMDNQTMVDLLGVVTSVGPSVMITRKSGTEAQKRTLQLRDMSGRSVEVTLWDNFCHSEGQQLQLQCDSGLNPILALVGARVNDFSGRSVNTASSTQLKIDPDFADAEKLKRWYITEGKNAACVSLSREQFNSVQAVRKTIAQIRGENLGRDKTDWITVKAAISHVYNDSFCYPACPLIFNEKPCNKKVIDSGDGMWLCEKCDKSFGNCEYRYVVKFHIQDHTGTTYVTAFQEAGEQIFGCTAQELHTVRNSDDDARFTEIIEGARWHLNLFKLSIREESFNDESRVQCKIVNAERLDPSKESHMLSEAIDNLLQDRSAPKPRDQGNIAANTGFSNSPGGHNVFTSSSAYGMNMGGVNQFGQQESIVGGMSAPCTGMDRQQQPGGGGFIGSNYGSAGTNVKSDLCFKCNKPGHYSRNCPERATAPQQPAYGNSRPGSCFKCNQPGHWAGDCPGR</sequence>
<dbReference type="Proteomes" id="UP001497457">
    <property type="component" value="Chromosome 1b"/>
</dbReference>
<dbReference type="InterPro" id="IPR004365">
    <property type="entry name" value="NA-bd_OB_tRNA"/>
</dbReference>
<keyword evidence="6 12" id="KW-0863">Zinc-finger</keyword>
<proteinExistence type="inferred from homology"/>
<keyword evidence="7 13" id="KW-0862">Zinc</keyword>
<evidence type="ECO:0000313" key="16">
    <source>
        <dbReference type="EMBL" id="CAL4887755.1"/>
    </source>
</evidence>
<dbReference type="InterPro" id="IPR001878">
    <property type="entry name" value="Znf_CCHC"/>
</dbReference>
<name>A0ABC8VDV7_9POAL</name>
<dbReference type="CDD" id="cd04477">
    <property type="entry name" value="RPA1N"/>
    <property type="match status" value="1"/>
</dbReference>
<dbReference type="FunFam" id="2.40.50.140:FF:000041">
    <property type="entry name" value="Replication protein A subunit"/>
    <property type="match status" value="1"/>
</dbReference>
<keyword evidence="11 13" id="KW-0539">Nucleus</keyword>
<dbReference type="NCBIfam" id="TIGR00617">
    <property type="entry name" value="rpa1"/>
    <property type="match status" value="1"/>
</dbReference>
<keyword evidence="10" id="KW-0234">DNA repair</keyword>
<protein>
    <recommendedName>
        <fullName evidence="13">Replication protein A subunit</fullName>
    </recommendedName>
</protein>
<evidence type="ECO:0000256" key="12">
    <source>
        <dbReference type="PROSITE-ProRule" id="PRU00047"/>
    </source>
</evidence>
<organism evidence="16 17">
    <name type="scientific">Urochloa decumbens</name>
    <dbReference type="NCBI Taxonomy" id="240449"/>
    <lineage>
        <taxon>Eukaryota</taxon>
        <taxon>Viridiplantae</taxon>
        <taxon>Streptophyta</taxon>
        <taxon>Embryophyta</taxon>
        <taxon>Tracheophyta</taxon>
        <taxon>Spermatophyta</taxon>
        <taxon>Magnoliopsida</taxon>
        <taxon>Liliopsida</taxon>
        <taxon>Poales</taxon>
        <taxon>Poaceae</taxon>
        <taxon>PACMAD clade</taxon>
        <taxon>Panicoideae</taxon>
        <taxon>Panicodae</taxon>
        <taxon>Paniceae</taxon>
        <taxon>Melinidinae</taxon>
        <taxon>Urochloa</taxon>
    </lineage>
</organism>
<keyword evidence="5" id="KW-0227">DNA damage</keyword>
<evidence type="ECO:0000259" key="15">
    <source>
        <dbReference type="PROSITE" id="PS50158"/>
    </source>
</evidence>
<evidence type="ECO:0000313" key="17">
    <source>
        <dbReference type="Proteomes" id="UP001497457"/>
    </source>
</evidence>
<evidence type="ECO:0000256" key="11">
    <source>
        <dbReference type="ARBA" id="ARBA00023242"/>
    </source>
</evidence>
<dbReference type="SMART" id="SM00343">
    <property type="entry name" value="ZnF_C2HC"/>
    <property type="match status" value="2"/>
</dbReference>
<keyword evidence="8 13" id="KW-0238">DNA-binding</keyword>
<evidence type="ECO:0000256" key="4">
    <source>
        <dbReference type="ARBA" id="ARBA00022723"/>
    </source>
</evidence>
<dbReference type="PANTHER" id="PTHR23273:SF128">
    <property type="entry name" value="REPLICATION PROTEIN A SUBUNIT"/>
    <property type="match status" value="1"/>
</dbReference>
<evidence type="ECO:0000256" key="9">
    <source>
        <dbReference type="ARBA" id="ARBA00023172"/>
    </source>
</evidence>
<dbReference type="GO" id="GO:0005634">
    <property type="term" value="C:nucleus"/>
    <property type="evidence" value="ECO:0007669"/>
    <property type="project" value="UniProtKB-SubCell"/>
</dbReference>
<dbReference type="PANTHER" id="PTHR23273">
    <property type="entry name" value="REPLICATION FACTOR A 1, RFA1"/>
    <property type="match status" value="1"/>
</dbReference>
<comment type="subunit">
    <text evidence="13">Heterotrimer of RPA1, RPA2 and RPA3 (canonical replication protein A complex).</text>
</comment>
<dbReference type="GO" id="GO:0003677">
    <property type="term" value="F:DNA binding"/>
    <property type="evidence" value="ECO:0007669"/>
    <property type="project" value="UniProtKB-KW"/>
</dbReference>
<dbReference type="Gene3D" id="2.40.50.140">
    <property type="entry name" value="Nucleic acid-binding proteins"/>
    <property type="match status" value="4"/>
</dbReference>
<evidence type="ECO:0000256" key="8">
    <source>
        <dbReference type="ARBA" id="ARBA00023125"/>
    </source>
</evidence>
<feature type="domain" description="CCHC-type" evidence="15">
    <location>
        <begin position="852"/>
        <end position="866"/>
    </location>
</feature>
<evidence type="ECO:0000256" key="7">
    <source>
        <dbReference type="ARBA" id="ARBA00022833"/>
    </source>
</evidence>
<dbReference type="InterPro" id="IPR007199">
    <property type="entry name" value="Rep_factor-A_N"/>
</dbReference>
<dbReference type="CDD" id="cd04476">
    <property type="entry name" value="RPA1_DBD_C"/>
    <property type="match status" value="1"/>
</dbReference>
<comment type="subcellular location">
    <subcellularLocation>
        <location evidence="1 13">Nucleus</location>
    </subcellularLocation>
</comment>
<dbReference type="GO" id="GO:0008270">
    <property type="term" value="F:zinc ion binding"/>
    <property type="evidence" value="ECO:0007669"/>
    <property type="project" value="UniProtKB-KW"/>
</dbReference>
<feature type="domain" description="CCHC-type" evidence="15">
    <location>
        <begin position="819"/>
        <end position="834"/>
    </location>
</feature>
<dbReference type="Pfam" id="PF01336">
    <property type="entry name" value="tRNA_anti-codon"/>
    <property type="match status" value="1"/>
</dbReference>
<dbReference type="InterPro" id="IPR004591">
    <property type="entry name" value="Rfa1"/>
</dbReference>
<dbReference type="Gene3D" id="4.10.60.10">
    <property type="entry name" value="Zinc finger, CCHC-type"/>
    <property type="match status" value="2"/>
</dbReference>
<dbReference type="SUPFAM" id="SSF57756">
    <property type="entry name" value="Retrovirus zinc finger-like domains"/>
    <property type="match status" value="1"/>
</dbReference>
<evidence type="ECO:0000256" key="10">
    <source>
        <dbReference type="ARBA" id="ARBA00023204"/>
    </source>
</evidence>
<feature type="region of interest" description="Disordered" evidence="14">
    <location>
        <begin position="731"/>
        <end position="754"/>
    </location>
</feature>
<dbReference type="FunFam" id="2.40.50.140:FF:000064">
    <property type="entry name" value="Replication protein A subunit"/>
    <property type="match status" value="1"/>
</dbReference>
<dbReference type="Pfam" id="PF16900">
    <property type="entry name" value="REPA_OB_2"/>
    <property type="match status" value="1"/>
</dbReference>
<dbReference type="GO" id="GO:0006281">
    <property type="term" value="P:DNA repair"/>
    <property type="evidence" value="ECO:0007669"/>
    <property type="project" value="UniProtKB-KW"/>
</dbReference>
<dbReference type="InterPro" id="IPR012340">
    <property type="entry name" value="NA-bd_OB-fold"/>
</dbReference>
<dbReference type="EMBL" id="OZ075111">
    <property type="protein sequence ID" value="CAL4887755.1"/>
    <property type="molecule type" value="Genomic_DNA"/>
</dbReference>
<dbReference type="Pfam" id="PF04057">
    <property type="entry name" value="Rep-A_N"/>
    <property type="match status" value="1"/>
</dbReference>
<feature type="compositionally biased region" description="Polar residues" evidence="14">
    <location>
        <begin position="742"/>
        <end position="754"/>
    </location>
</feature>
<dbReference type="CDD" id="cd04474">
    <property type="entry name" value="RPA1_DBD_A"/>
    <property type="match status" value="1"/>
</dbReference>